<feature type="transmembrane region" description="Helical" evidence="7">
    <location>
        <begin position="398"/>
        <end position="420"/>
    </location>
</feature>
<keyword evidence="5 7" id="KW-1133">Transmembrane helix</keyword>
<proteinExistence type="inferred from homology"/>
<evidence type="ECO:0000256" key="6">
    <source>
        <dbReference type="ARBA" id="ARBA00023136"/>
    </source>
</evidence>
<protein>
    <recommendedName>
        <fullName evidence="8">ABC3 transporter permease C-terminal domain-containing protein</fullName>
    </recommendedName>
</protein>
<evidence type="ECO:0000256" key="4">
    <source>
        <dbReference type="ARBA" id="ARBA00022692"/>
    </source>
</evidence>
<keyword evidence="6 7" id="KW-0472">Membrane</keyword>
<sequence>MFSSLIFYLSSRFGKSVRRTRFTKVSYWLSIIAFVLATLAIALITTILNSMQQFQKERLLNYTPQIIVTFNQPLASNGQPTADLEQAYQLLSQSPLKEQINQLNLYAGGKFFMQVDNNLIEGQVLGLDNQDPQTRKNLNAHSKAPINIPEDVAQLNLAPSSFTLAIPESLAYNYRLSVGDQVTLINSEKSTYLPTGFMPVMRQFTISYIYQDQGLNNTWYTNVYDIARLNLERNLHQLNIFLKDPLAIDKLMPKLAQYLHLTYQGDFSYQGQAQTNKLAVTQASDWRQRLAIIFSSIKTEGQVTTTLTSLLIIIAILSCLITFSFIIVEKDRDIAILNVLGMPTPSLNKVFLLMVLGLLIRANIFSLILFILATSFWSHYNIYLNIRIPLQIDYFEVAFTYLSCSAIIFLATAIAGYFIIRIRPAQILR</sequence>
<evidence type="ECO:0000313" key="10">
    <source>
        <dbReference type="Proteomes" id="UP000265964"/>
    </source>
</evidence>
<dbReference type="GO" id="GO:0098797">
    <property type="term" value="C:plasma membrane protein complex"/>
    <property type="evidence" value="ECO:0007669"/>
    <property type="project" value="TreeGrafter"/>
</dbReference>
<dbReference type="Proteomes" id="UP000265964">
    <property type="component" value="Unassembled WGS sequence"/>
</dbReference>
<feature type="transmembrane region" description="Helical" evidence="7">
    <location>
        <begin position="350"/>
        <end position="378"/>
    </location>
</feature>
<dbReference type="EMBL" id="NRJF01000018">
    <property type="protein sequence ID" value="RIY38570.1"/>
    <property type="molecule type" value="Genomic_DNA"/>
</dbReference>
<evidence type="ECO:0000256" key="1">
    <source>
        <dbReference type="ARBA" id="ARBA00004651"/>
    </source>
</evidence>
<reference evidence="9 10" key="1">
    <citation type="submission" date="2017-08" db="EMBL/GenBank/DDBJ databases">
        <title>Reclassification of Bisgaard taxon 37 and 44.</title>
        <authorList>
            <person name="Christensen H."/>
        </authorList>
    </citation>
    <scope>NUCLEOTIDE SEQUENCE [LARGE SCALE GENOMIC DNA]</scope>
    <source>
        <strain evidence="9 10">EEAB3T1</strain>
    </source>
</reference>
<feature type="transmembrane region" description="Helical" evidence="7">
    <location>
        <begin position="25"/>
        <end position="48"/>
    </location>
</feature>
<name>A0A3A1YNM9_9GAMM</name>
<comment type="subcellular location">
    <subcellularLocation>
        <location evidence="1">Cell membrane</location>
        <topology evidence="1">Multi-pass membrane protein</topology>
    </subcellularLocation>
</comment>
<keyword evidence="10" id="KW-1185">Reference proteome</keyword>
<comment type="similarity">
    <text evidence="2">Belongs to the ABC-4 integral membrane protein family. LolC/E subfamily.</text>
</comment>
<evidence type="ECO:0000256" key="5">
    <source>
        <dbReference type="ARBA" id="ARBA00022989"/>
    </source>
</evidence>
<dbReference type="PANTHER" id="PTHR30489">
    <property type="entry name" value="LIPOPROTEIN-RELEASING SYSTEM TRANSMEMBRANE PROTEIN LOLE"/>
    <property type="match status" value="1"/>
</dbReference>
<dbReference type="GO" id="GO:0044874">
    <property type="term" value="P:lipoprotein localization to outer membrane"/>
    <property type="evidence" value="ECO:0007669"/>
    <property type="project" value="TreeGrafter"/>
</dbReference>
<dbReference type="InterPro" id="IPR003838">
    <property type="entry name" value="ABC3_permease_C"/>
</dbReference>
<organism evidence="9 10">
    <name type="scientific">Psittacicella gerlachiana</name>
    <dbReference type="NCBI Taxonomy" id="2028574"/>
    <lineage>
        <taxon>Bacteria</taxon>
        <taxon>Pseudomonadati</taxon>
        <taxon>Pseudomonadota</taxon>
        <taxon>Gammaproteobacteria</taxon>
        <taxon>Pasteurellales</taxon>
        <taxon>Psittacicellaceae</taxon>
        <taxon>Psittacicella</taxon>
    </lineage>
</organism>
<dbReference type="PANTHER" id="PTHR30489:SF0">
    <property type="entry name" value="LIPOPROTEIN-RELEASING SYSTEM TRANSMEMBRANE PROTEIN LOLE"/>
    <property type="match status" value="1"/>
</dbReference>
<feature type="domain" description="ABC3 transporter permease C-terminal" evidence="8">
    <location>
        <begin position="308"/>
        <end position="422"/>
    </location>
</feature>
<keyword evidence="4 7" id="KW-0812">Transmembrane</keyword>
<dbReference type="InterPro" id="IPR051447">
    <property type="entry name" value="Lipoprotein-release_system"/>
</dbReference>
<keyword evidence="3" id="KW-1003">Cell membrane</keyword>
<evidence type="ECO:0000313" key="9">
    <source>
        <dbReference type="EMBL" id="RIY38570.1"/>
    </source>
</evidence>
<dbReference type="Pfam" id="PF02687">
    <property type="entry name" value="FtsX"/>
    <property type="match status" value="1"/>
</dbReference>
<dbReference type="OrthoDB" id="9808461at2"/>
<comment type="caution">
    <text evidence="9">The sequence shown here is derived from an EMBL/GenBank/DDBJ whole genome shotgun (WGS) entry which is preliminary data.</text>
</comment>
<dbReference type="RefSeq" id="WP_119534046.1">
    <property type="nucleotide sequence ID" value="NZ_NRJF01000018.1"/>
</dbReference>
<evidence type="ECO:0000256" key="2">
    <source>
        <dbReference type="ARBA" id="ARBA00005236"/>
    </source>
</evidence>
<evidence type="ECO:0000256" key="7">
    <source>
        <dbReference type="SAM" id="Phobius"/>
    </source>
</evidence>
<feature type="transmembrane region" description="Helical" evidence="7">
    <location>
        <begin position="307"/>
        <end position="329"/>
    </location>
</feature>
<evidence type="ECO:0000256" key="3">
    <source>
        <dbReference type="ARBA" id="ARBA00022475"/>
    </source>
</evidence>
<accession>A0A3A1YNM9</accession>
<dbReference type="AlphaFoldDB" id="A0A3A1YNM9"/>
<gene>
    <name evidence="9" type="ORF">CKF59_00595</name>
</gene>
<evidence type="ECO:0000259" key="8">
    <source>
        <dbReference type="Pfam" id="PF02687"/>
    </source>
</evidence>